<evidence type="ECO:0000313" key="10">
    <source>
        <dbReference type="Proteomes" id="UP001206067"/>
    </source>
</evidence>
<evidence type="ECO:0000256" key="6">
    <source>
        <dbReference type="ARBA" id="ARBA00023143"/>
    </source>
</evidence>
<dbReference type="Proteomes" id="UP001206067">
    <property type="component" value="Unassembled WGS sequence"/>
</dbReference>
<evidence type="ECO:0000256" key="4">
    <source>
        <dbReference type="ARBA" id="ARBA00016244"/>
    </source>
</evidence>
<name>A0ABT1XPB4_9SPHN</name>
<dbReference type="PANTHER" id="PTHR30033:SF2">
    <property type="entry name" value="FLAGELLAR HOOK PROTEIN"/>
    <property type="match status" value="1"/>
</dbReference>
<dbReference type="PANTHER" id="PTHR30033">
    <property type="entry name" value="FLAGELLAR HOOK-ASSOCIATED PROTEIN 1"/>
    <property type="match status" value="1"/>
</dbReference>
<keyword evidence="9" id="KW-0969">Cilium</keyword>
<sequence>MSANLLLIGKSGAMAARAALDLTAQNIANAGNPDYARRTLSMAEVAAKGGITMQQDVGLSGVRPDRVLRSDSLFLHNEARRTSGDVARADAELAGLTNAETSIEQAGIYTAIVDFEASLSRLAADPLDGALRSAVVEGGDRLAQTFRIAGNGLDIAEADLRFNADAGVEQLNLLSGELARTNAGIARARPGSSNMAALFDQRDALLRDMAQLAGVRTQLDAMGRAAVSLDGQPLVTGVDSFALAVAANPDGTLGFTVGGTAVELDAGSLLGASQALRGIAELRTQLDGLTAQVINLANTAQANGIAPDGTQGQPFFSGSGASDIALALTGGNQIATAPAGSGVDSRNIGNLQALRDALAVNGPASSADTLLFNLSSAIGSRTITRDALRTIADSAGVALSAETGVDLDREATELLRYQQAFQANGRVIQAAADIFDTILGIGR</sequence>
<dbReference type="InterPro" id="IPR053927">
    <property type="entry name" value="FlgK_helical"/>
</dbReference>
<dbReference type="SUPFAM" id="SSF64518">
    <property type="entry name" value="Phase 1 flagellin"/>
    <property type="match status" value="1"/>
</dbReference>
<evidence type="ECO:0000256" key="5">
    <source>
        <dbReference type="ARBA" id="ARBA00022525"/>
    </source>
</evidence>
<gene>
    <name evidence="9" type="primary">flgK</name>
    <name evidence="9" type="ORF">NSO95_02330</name>
</gene>
<comment type="subcellular location">
    <subcellularLocation>
        <location evidence="1">Bacterial flagellum</location>
    </subcellularLocation>
    <subcellularLocation>
        <location evidence="2">Secreted</location>
    </subcellularLocation>
</comment>
<dbReference type="EMBL" id="JANKHH010000001">
    <property type="protein sequence ID" value="MCR2832771.1"/>
    <property type="molecule type" value="Genomic_DNA"/>
</dbReference>
<evidence type="ECO:0000259" key="7">
    <source>
        <dbReference type="Pfam" id="PF06429"/>
    </source>
</evidence>
<comment type="caution">
    <text evidence="9">The sequence shown here is derived from an EMBL/GenBank/DDBJ whole genome shotgun (WGS) entry which is preliminary data.</text>
</comment>
<keyword evidence="9" id="KW-0282">Flagellum</keyword>
<protein>
    <recommendedName>
        <fullName evidence="4">Flagellar hook-associated protein 1</fullName>
    </recommendedName>
</protein>
<evidence type="ECO:0000259" key="8">
    <source>
        <dbReference type="Pfam" id="PF22638"/>
    </source>
</evidence>
<feature type="domain" description="Flagellar hook-associated protein FlgK helical" evidence="8">
    <location>
        <begin position="104"/>
        <end position="316"/>
    </location>
</feature>
<comment type="similarity">
    <text evidence="3">Belongs to the flagella basal body rod proteins family.</text>
</comment>
<dbReference type="RefSeq" id="WP_257594528.1">
    <property type="nucleotide sequence ID" value="NZ_JANKHH010000001.1"/>
</dbReference>
<dbReference type="NCBIfam" id="TIGR02492">
    <property type="entry name" value="flgK_ends"/>
    <property type="match status" value="1"/>
</dbReference>
<evidence type="ECO:0000256" key="3">
    <source>
        <dbReference type="ARBA" id="ARBA00009677"/>
    </source>
</evidence>
<evidence type="ECO:0000256" key="1">
    <source>
        <dbReference type="ARBA" id="ARBA00004365"/>
    </source>
</evidence>
<dbReference type="InterPro" id="IPR002371">
    <property type="entry name" value="FlgK"/>
</dbReference>
<feature type="domain" description="Flagellar basal-body/hook protein C-terminal" evidence="7">
    <location>
        <begin position="404"/>
        <end position="440"/>
    </location>
</feature>
<keyword evidence="5" id="KW-0964">Secreted</keyword>
<keyword evidence="6" id="KW-0975">Bacterial flagellum</keyword>
<evidence type="ECO:0000313" key="9">
    <source>
        <dbReference type="EMBL" id="MCR2832771.1"/>
    </source>
</evidence>
<dbReference type="Pfam" id="PF06429">
    <property type="entry name" value="Flg_bbr_C"/>
    <property type="match status" value="1"/>
</dbReference>
<dbReference type="InterPro" id="IPR010930">
    <property type="entry name" value="Flg_bb/hook_C_dom"/>
</dbReference>
<accession>A0ABT1XPB4</accession>
<organism evidence="9 10">
    <name type="scientific">Parerythrobacter lacustris</name>
    <dbReference type="NCBI Taxonomy" id="2969984"/>
    <lineage>
        <taxon>Bacteria</taxon>
        <taxon>Pseudomonadati</taxon>
        <taxon>Pseudomonadota</taxon>
        <taxon>Alphaproteobacteria</taxon>
        <taxon>Sphingomonadales</taxon>
        <taxon>Erythrobacteraceae</taxon>
        <taxon>Parerythrobacter</taxon>
    </lineage>
</organism>
<proteinExistence type="inferred from homology"/>
<dbReference type="Pfam" id="PF22638">
    <property type="entry name" value="FlgK_D1"/>
    <property type="match status" value="1"/>
</dbReference>
<evidence type="ECO:0000256" key="2">
    <source>
        <dbReference type="ARBA" id="ARBA00004613"/>
    </source>
</evidence>
<keyword evidence="10" id="KW-1185">Reference proteome</keyword>
<keyword evidence="9" id="KW-0966">Cell projection</keyword>
<reference evidence="9 10" key="1">
    <citation type="submission" date="2022-08" db="EMBL/GenBank/DDBJ databases">
        <title>Polyphasic taxonomy analysis of Qipengyuania sp.RS5-5.</title>
        <authorList>
            <person name="Xamxidin M."/>
            <person name="Wu M."/>
        </authorList>
    </citation>
    <scope>NUCLEOTIDE SEQUENCE [LARGE SCALE GENOMIC DNA]</scope>
    <source>
        <strain evidence="9 10">RS5-5</strain>
    </source>
</reference>